<comment type="similarity">
    <text evidence="2 7">Belongs to the membrane-bound acyltransferase family.</text>
</comment>
<evidence type="ECO:0000256" key="7">
    <source>
        <dbReference type="PIRNR" id="PIRNR016636"/>
    </source>
</evidence>
<evidence type="ECO:0000256" key="2">
    <source>
        <dbReference type="ARBA" id="ARBA00010323"/>
    </source>
</evidence>
<evidence type="ECO:0000256" key="5">
    <source>
        <dbReference type="ARBA" id="ARBA00022989"/>
    </source>
</evidence>
<name>A0ABU0JSS2_HATLI</name>
<feature type="transmembrane region" description="Helical" evidence="8">
    <location>
        <begin position="78"/>
        <end position="96"/>
    </location>
</feature>
<dbReference type="RefSeq" id="WP_343749842.1">
    <property type="nucleotide sequence ID" value="NZ_BAAACJ010000017.1"/>
</dbReference>
<dbReference type="PIRSF" id="PIRSF500217">
    <property type="entry name" value="AlgI"/>
    <property type="match status" value="1"/>
</dbReference>
<dbReference type="InterPro" id="IPR024194">
    <property type="entry name" value="Ac/AlaTfrase_AlgI/DltB"/>
</dbReference>
<keyword evidence="7" id="KW-0012">Acyltransferase</keyword>
<organism evidence="9 10">
    <name type="scientific">Hathewaya limosa</name>
    <name type="common">Clostridium limosum</name>
    <dbReference type="NCBI Taxonomy" id="1536"/>
    <lineage>
        <taxon>Bacteria</taxon>
        <taxon>Bacillati</taxon>
        <taxon>Bacillota</taxon>
        <taxon>Clostridia</taxon>
        <taxon>Eubacteriales</taxon>
        <taxon>Clostridiaceae</taxon>
        <taxon>Hathewaya</taxon>
    </lineage>
</organism>
<dbReference type="PANTHER" id="PTHR13285">
    <property type="entry name" value="ACYLTRANSFERASE"/>
    <property type="match status" value="1"/>
</dbReference>
<feature type="transmembrane region" description="Helical" evidence="8">
    <location>
        <begin position="359"/>
        <end position="376"/>
    </location>
</feature>
<dbReference type="InterPro" id="IPR004299">
    <property type="entry name" value="MBOAT_fam"/>
</dbReference>
<comment type="caution">
    <text evidence="9">The sequence shown here is derived from an EMBL/GenBank/DDBJ whole genome shotgun (WGS) entry which is preliminary data.</text>
</comment>
<keyword evidence="4 8" id="KW-0812">Transmembrane</keyword>
<evidence type="ECO:0000256" key="3">
    <source>
        <dbReference type="ARBA" id="ARBA00022475"/>
    </source>
</evidence>
<evidence type="ECO:0000256" key="4">
    <source>
        <dbReference type="ARBA" id="ARBA00022692"/>
    </source>
</evidence>
<accession>A0ABU0JSS2</accession>
<feature type="transmembrane region" description="Helical" evidence="8">
    <location>
        <begin position="6"/>
        <end position="23"/>
    </location>
</feature>
<evidence type="ECO:0000256" key="8">
    <source>
        <dbReference type="SAM" id="Phobius"/>
    </source>
</evidence>
<dbReference type="EMBL" id="JAUSWN010000008">
    <property type="protein sequence ID" value="MDQ0479470.1"/>
    <property type="molecule type" value="Genomic_DNA"/>
</dbReference>
<dbReference type="Proteomes" id="UP001224418">
    <property type="component" value="Unassembled WGS sequence"/>
</dbReference>
<feature type="transmembrane region" description="Helical" evidence="8">
    <location>
        <begin position="451"/>
        <end position="474"/>
    </location>
</feature>
<evidence type="ECO:0000256" key="6">
    <source>
        <dbReference type="ARBA" id="ARBA00023136"/>
    </source>
</evidence>
<feature type="transmembrane region" description="Helical" evidence="8">
    <location>
        <begin position="49"/>
        <end position="66"/>
    </location>
</feature>
<sequence length="476" mass="55017">MVFTSTIFMFIFLPLVVTLYFLIRKDQRNTLLLIASLLFYAWGEPKHILVMLASIGINYYFGILIHKYWENSKKKKNIVIWSVVCNLSLLIFFKYANFIVDNINSFIGLTGVSKGIDLATIHLPIGISFFTFQGLSYVIDVYRGDVEVQKSIYDLALYISFFPQLIAGPIVRYHDIDEQIKERKITIDKVCYGIKRFIMGFAKKVLIANQIGLIADKIFAITPKEISTSLIWIGAICYTLQIYFDFSGYSDMAIGLGKIFGFDFLENFNYPYISKSIREFWKRWHISLTNWFRDYVYIPLGGNRKGVARCYVNQIIVFLLSGLWHGASWNFIFWGAYHGAFLVVERTKVGGVLKKVPKPFRYVYALLVVTVGWVIFRADTLTNAFAYIKKMFVFKASTNVYYPALYLDNKVIFILILAIVFSTPILRYINSFAKGLLKKHERTYDFISNTICILVLIVSLIALAGSTYNPFIYFRF</sequence>
<gene>
    <name evidence="9" type="ORF">QOZ93_001211</name>
</gene>
<dbReference type="PIRSF" id="PIRSF016636">
    <property type="entry name" value="AlgI_DltB"/>
    <property type="match status" value="1"/>
</dbReference>
<protein>
    <submittedName>
        <fullName evidence="9">Alginate O-acetyltransferase complex protein AlgI</fullName>
    </submittedName>
</protein>
<evidence type="ECO:0000313" key="10">
    <source>
        <dbReference type="Proteomes" id="UP001224418"/>
    </source>
</evidence>
<dbReference type="Pfam" id="PF03062">
    <property type="entry name" value="MBOAT"/>
    <property type="match status" value="1"/>
</dbReference>
<evidence type="ECO:0000313" key="9">
    <source>
        <dbReference type="EMBL" id="MDQ0479470.1"/>
    </source>
</evidence>
<keyword evidence="3 7" id="KW-1003">Cell membrane</keyword>
<dbReference type="PANTHER" id="PTHR13285:SF18">
    <property type="entry name" value="PROTEIN-CYSTEINE N-PALMITOYLTRANSFERASE RASP"/>
    <property type="match status" value="1"/>
</dbReference>
<keyword evidence="10" id="KW-1185">Reference proteome</keyword>
<evidence type="ECO:0000256" key="1">
    <source>
        <dbReference type="ARBA" id="ARBA00004651"/>
    </source>
</evidence>
<reference evidence="9 10" key="1">
    <citation type="submission" date="2023-07" db="EMBL/GenBank/DDBJ databases">
        <title>Genomic Encyclopedia of Type Strains, Phase IV (KMG-IV): sequencing the most valuable type-strain genomes for metagenomic binning, comparative biology and taxonomic classification.</title>
        <authorList>
            <person name="Goeker M."/>
        </authorList>
    </citation>
    <scope>NUCLEOTIDE SEQUENCE [LARGE SCALE GENOMIC DNA]</scope>
    <source>
        <strain evidence="9 10">DSM 1400</strain>
    </source>
</reference>
<keyword evidence="6 7" id="KW-0472">Membrane</keyword>
<dbReference type="InterPro" id="IPR051085">
    <property type="entry name" value="MB_O-acyltransferase"/>
</dbReference>
<keyword evidence="7" id="KW-0808">Transferase</keyword>
<keyword evidence="5 8" id="KW-1133">Transmembrane helix</keyword>
<dbReference type="InterPro" id="IPR028362">
    <property type="entry name" value="AlgI"/>
</dbReference>
<comment type="subcellular location">
    <subcellularLocation>
        <location evidence="1">Cell membrane</location>
        <topology evidence="1">Multi-pass membrane protein</topology>
    </subcellularLocation>
</comment>
<feature type="transmembrane region" description="Helical" evidence="8">
    <location>
        <begin position="411"/>
        <end position="430"/>
    </location>
</feature>
<proteinExistence type="inferred from homology"/>
<feature type="transmembrane region" description="Helical" evidence="8">
    <location>
        <begin position="315"/>
        <end position="338"/>
    </location>
</feature>